<name>A0A3Q4GTY5_NEOBR</name>
<dbReference type="InterPro" id="IPR057825">
    <property type="entry name" value="WWE_SEC23-DDH2"/>
</dbReference>
<evidence type="ECO:0000313" key="2">
    <source>
        <dbReference type="Ensembl" id="ENSNBRP00000007067.1"/>
    </source>
</evidence>
<dbReference type="Bgee" id="ENSNBRG00000005535">
    <property type="expression patterns" value="Expressed in brain and 4 other cell types or tissues"/>
</dbReference>
<dbReference type="Gene3D" id="3.30.720.50">
    <property type="match status" value="1"/>
</dbReference>
<dbReference type="Pfam" id="PF23464">
    <property type="entry name" value="WWE_3"/>
    <property type="match status" value="1"/>
</dbReference>
<dbReference type="GeneTree" id="ENSGT00940000156808"/>
<proteinExistence type="predicted"/>
<dbReference type="GO" id="GO:0030134">
    <property type="term" value="C:COPII-coated ER to Golgi transport vesicle"/>
    <property type="evidence" value="ECO:0007669"/>
    <property type="project" value="TreeGrafter"/>
</dbReference>
<dbReference type="OMA" id="PAHECPL"/>
<dbReference type="STRING" id="32507.ENSNBRP00000007067"/>
<dbReference type="InterPro" id="IPR037197">
    <property type="entry name" value="WWE_dom_sf"/>
</dbReference>
<organism evidence="2 3">
    <name type="scientific">Neolamprologus brichardi</name>
    <name type="common">Fairy cichlid</name>
    <name type="synonym">Lamprologus brichardi</name>
    <dbReference type="NCBI Taxonomy" id="32507"/>
    <lineage>
        <taxon>Eukaryota</taxon>
        <taxon>Metazoa</taxon>
        <taxon>Chordata</taxon>
        <taxon>Craniata</taxon>
        <taxon>Vertebrata</taxon>
        <taxon>Euteleostomi</taxon>
        <taxon>Actinopterygii</taxon>
        <taxon>Neopterygii</taxon>
        <taxon>Teleostei</taxon>
        <taxon>Neoteleostei</taxon>
        <taxon>Acanthomorphata</taxon>
        <taxon>Ovalentaria</taxon>
        <taxon>Cichlomorphae</taxon>
        <taxon>Cichliformes</taxon>
        <taxon>Cichlidae</taxon>
        <taxon>African cichlids</taxon>
        <taxon>Pseudocrenilabrinae</taxon>
        <taxon>Lamprologini</taxon>
        <taxon>Neolamprologus</taxon>
    </lineage>
</organism>
<dbReference type="PANTHER" id="PTHR23509">
    <property type="entry name" value="PA-PL1 PHOSPHOLIPASE FAMILY"/>
    <property type="match status" value="1"/>
</dbReference>
<feature type="domain" description="WWE" evidence="1">
    <location>
        <begin position="1"/>
        <end position="81"/>
    </location>
</feature>
<dbReference type="SUPFAM" id="SSF117839">
    <property type="entry name" value="WWE domain"/>
    <property type="match status" value="2"/>
</dbReference>
<evidence type="ECO:0000259" key="1">
    <source>
        <dbReference type="PROSITE" id="PS50918"/>
    </source>
</evidence>
<dbReference type="PROSITE" id="PS50918">
    <property type="entry name" value="WWE"/>
    <property type="match status" value="1"/>
</dbReference>
<dbReference type="AlphaFoldDB" id="A0A3Q4GTY5"/>
<protein>
    <recommendedName>
        <fullName evidence="1">WWE domain-containing protein</fullName>
    </recommendedName>
</protein>
<dbReference type="PANTHER" id="PTHR23509:SF7">
    <property type="entry name" value="PHOSPHOLIPASE DDHD2"/>
    <property type="match status" value="1"/>
</dbReference>
<sequence>MESAHTPYQEVQPHWFFCRRADDNTSWLPFSREDSDKLENAFTNSKNDTVVAVEGQRYDVHVKERKRYAVYWEQAPSEVRRCTWFYKGDKDTRFMPYPEDFSKDLEEAYRKSVTSDEWKKKLDFPTGETVILHNPKNLFKL</sequence>
<evidence type="ECO:0000313" key="3">
    <source>
        <dbReference type="Proteomes" id="UP000261580"/>
    </source>
</evidence>
<dbReference type="Proteomes" id="UP000261580">
    <property type="component" value="Unassembled WGS sequence"/>
</dbReference>
<dbReference type="GO" id="GO:0004620">
    <property type="term" value="F:phospholipase activity"/>
    <property type="evidence" value="ECO:0007669"/>
    <property type="project" value="TreeGrafter"/>
</dbReference>
<dbReference type="InterPro" id="IPR058055">
    <property type="entry name" value="PA-PLA1"/>
</dbReference>
<accession>A0A3Q4GTY5</accession>
<dbReference type="Ensembl" id="ENSNBRT00000007266.1">
    <property type="protein sequence ID" value="ENSNBRP00000007067.1"/>
    <property type="gene ID" value="ENSNBRG00000005535.1"/>
</dbReference>
<dbReference type="GO" id="GO:0004806">
    <property type="term" value="F:triacylglycerol lipase activity"/>
    <property type="evidence" value="ECO:0007669"/>
    <property type="project" value="TreeGrafter"/>
</dbReference>
<keyword evidence="3" id="KW-1185">Reference proteome</keyword>
<reference evidence="2" key="1">
    <citation type="submission" date="2025-08" db="UniProtKB">
        <authorList>
            <consortium name="Ensembl"/>
        </authorList>
    </citation>
    <scope>IDENTIFICATION</scope>
</reference>
<dbReference type="InterPro" id="IPR004170">
    <property type="entry name" value="WWE_dom"/>
</dbReference>
<dbReference type="Pfam" id="PF02825">
    <property type="entry name" value="WWE"/>
    <property type="match status" value="1"/>
</dbReference>
<reference evidence="2" key="2">
    <citation type="submission" date="2025-09" db="UniProtKB">
        <authorList>
            <consortium name="Ensembl"/>
        </authorList>
    </citation>
    <scope>IDENTIFICATION</scope>
</reference>